<feature type="domain" description="mRNA decay factor PAT1" evidence="8">
    <location>
        <begin position="1"/>
        <end position="853"/>
    </location>
</feature>
<name>A0AA39WS10_9PEZI</name>
<dbReference type="GO" id="GO:0033962">
    <property type="term" value="P:P-body assembly"/>
    <property type="evidence" value="ECO:0007669"/>
    <property type="project" value="TreeGrafter"/>
</dbReference>
<keyword evidence="5" id="KW-0694">RNA-binding</keyword>
<dbReference type="InterPro" id="IPR019167">
    <property type="entry name" value="PAT1_dom"/>
</dbReference>
<evidence type="ECO:0000256" key="3">
    <source>
        <dbReference type="ARBA" id="ARBA00009138"/>
    </source>
</evidence>
<dbReference type="AlphaFoldDB" id="A0AA39WS10"/>
<evidence type="ECO:0000256" key="1">
    <source>
        <dbReference type="ARBA" id="ARBA00004123"/>
    </source>
</evidence>
<evidence type="ECO:0000256" key="2">
    <source>
        <dbReference type="ARBA" id="ARBA00004201"/>
    </source>
</evidence>
<feature type="region of interest" description="Disordered" evidence="7">
    <location>
        <begin position="1"/>
        <end position="46"/>
    </location>
</feature>
<feature type="region of interest" description="Disordered" evidence="7">
    <location>
        <begin position="170"/>
        <end position="364"/>
    </location>
</feature>
<dbReference type="Pfam" id="PF09770">
    <property type="entry name" value="PAT1"/>
    <property type="match status" value="1"/>
</dbReference>
<evidence type="ECO:0000313" key="9">
    <source>
        <dbReference type="EMBL" id="KAK0620461.1"/>
    </source>
</evidence>
<evidence type="ECO:0000259" key="8">
    <source>
        <dbReference type="Pfam" id="PF09770"/>
    </source>
</evidence>
<dbReference type="PANTHER" id="PTHR21551">
    <property type="entry name" value="TOPOISOMERASE II-ASSOCIATED PROTEIN PAT1"/>
    <property type="match status" value="1"/>
</dbReference>
<evidence type="ECO:0000256" key="7">
    <source>
        <dbReference type="SAM" id="MobiDB-lite"/>
    </source>
</evidence>
<keyword evidence="10" id="KW-1185">Reference proteome</keyword>
<feature type="compositionally biased region" description="Low complexity" evidence="7">
    <location>
        <begin position="212"/>
        <end position="249"/>
    </location>
</feature>
<feature type="compositionally biased region" description="Polar residues" evidence="7">
    <location>
        <begin position="291"/>
        <end position="310"/>
    </location>
</feature>
<reference evidence="9" key="1">
    <citation type="submission" date="2023-06" db="EMBL/GenBank/DDBJ databases">
        <title>Genome-scale phylogeny and comparative genomics of the fungal order Sordariales.</title>
        <authorList>
            <consortium name="Lawrence Berkeley National Laboratory"/>
            <person name="Hensen N."/>
            <person name="Bonometti L."/>
            <person name="Westerberg I."/>
            <person name="Brannstrom I.O."/>
            <person name="Guillou S."/>
            <person name="Cros-Aarteil S."/>
            <person name="Calhoun S."/>
            <person name="Haridas S."/>
            <person name="Kuo A."/>
            <person name="Mondo S."/>
            <person name="Pangilinan J."/>
            <person name="Riley R."/>
            <person name="Labutti K."/>
            <person name="Andreopoulos B."/>
            <person name="Lipzen A."/>
            <person name="Chen C."/>
            <person name="Yanf M."/>
            <person name="Daum C."/>
            <person name="Ng V."/>
            <person name="Clum A."/>
            <person name="Steindorff A."/>
            <person name="Ohm R."/>
            <person name="Martin F."/>
            <person name="Silar P."/>
            <person name="Natvig D."/>
            <person name="Lalanne C."/>
            <person name="Gautier V."/>
            <person name="Ament-Velasquez S.L."/>
            <person name="Kruys A."/>
            <person name="Hutchinson M.I."/>
            <person name="Powell A.J."/>
            <person name="Barry K."/>
            <person name="Miller A.N."/>
            <person name="Grigoriev I.V."/>
            <person name="Debuchy R."/>
            <person name="Gladieux P."/>
            <person name="Thoren M.H."/>
            <person name="Johannesson H."/>
        </authorList>
    </citation>
    <scope>NUCLEOTIDE SEQUENCE</scope>
    <source>
        <strain evidence="9">CBS 606.72</strain>
    </source>
</reference>
<keyword evidence="6" id="KW-0539">Nucleus</keyword>
<dbReference type="GO" id="GO:0003723">
    <property type="term" value="F:RNA binding"/>
    <property type="evidence" value="ECO:0007669"/>
    <property type="project" value="UniProtKB-KW"/>
</dbReference>
<protein>
    <submittedName>
        <fullName evidence="9">Topoisomerase II-associated protein PAT1</fullName>
    </submittedName>
</protein>
<evidence type="ECO:0000256" key="4">
    <source>
        <dbReference type="ARBA" id="ARBA00022490"/>
    </source>
</evidence>
<sequence>MSFFGFDPTRPNPVGAGFSQARDPFAGLSGHGDDGDALDFEDTYDGLGDQLDETDDAFNDDTFGNTGGSAAAAAPVGKDFDFFGQTAKVANAIEEEHVRFNRQAPVARAVQPAAQPTSSAAHIHAPPAATSSYNYAPQPSYKPARTGYEKYSQEPVGELQVDAALWGVAPKKHAPVPPPQTHSPATVPAGRKIMSLEEVEAQMRAQARRPAEPAAPSPVSQQQVQQPQVHYDQGYQFQQPTQPQAPAHANDQQYHPGHGQPVTILQRPQSKHAAQAPSHPAHIPAQHNAHQRPQPSAPVQPTHILQNPSRLSGDAARLGAHSDPTPPAGYPTHPNHRQQGSLSRQQQQQQQQQQLVTHPSQLSQLSEEEKAAYMDQEAKRAKRNHKIFLMSRDNGIMTPQDKNFVTRIQLQQLVAATGNPNDHGTDESLVEDFYYQVHNQIQGGHRQHPSQPLNNFAQTYLFQTGSRHGGLRRHHRGPENHMQRMEQQVQRAVEAAKNKPKNKQLVIEGSLGKISFSNAKTPKPLLNIKRNDTAGETARPSSAHKNIHTTSGRDKKSELRSIEQVYSTLMKMEDHDRMMPPPPTGEADTHAIEKVVEWNTTAQALNKKLWTALRVHDHPQPGGIHPFIALLSYTKGKKAMERIFRHATVEQRTIILTLIVVNLDELDVVRGAQVATGDIQLNAAMRENVELFSVAVMSTLFNFMNELDLDLVAGVLGLVCSRNIDVIAKSRIGASMLTMILSRAEIIKHSSGRTSQSWQSWDAAYTQLFNLLEPSLPYIFPGTVSSGDDMYVWQLLAAIGIGASPDQQQRLVLAVKDRVMDTVNLAKTLPHDLSAQRLQNVNLFMRSIGLDVELLQ</sequence>
<dbReference type="GO" id="GO:0000290">
    <property type="term" value="P:deadenylation-dependent decapping of nuclear-transcribed mRNA"/>
    <property type="evidence" value="ECO:0007669"/>
    <property type="project" value="InterPro"/>
</dbReference>
<organism evidence="9 10">
    <name type="scientific">Immersiella caudata</name>
    <dbReference type="NCBI Taxonomy" id="314043"/>
    <lineage>
        <taxon>Eukaryota</taxon>
        <taxon>Fungi</taxon>
        <taxon>Dikarya</taxon>
        <taxon>Ascomycota</taxon>
        <taxon>Pezizomycotina</taxon>
        <taxon>Sordariomycetes</taxon>
        <taxon>Sordariomycetidae</taxon>
        <taxon>Sordariales</taxon>
        <taxon>Lasiosphaeriaceae</taxon>
        <taxon>Immersiella</taxon>
    </lineage>
</organism>
<comment type="caution">
    <text evidence="9">The sequence shown here is derived from an EMBL/GenBank/DDBJ whole genome shotgun (WGS) entry which is preliminary data.</text>
</comment>
<evidence type="ECO:0000256" key="5">
    <source>
        <dbReference type="ARBA" id="ARBA00022884"/>
    </source>
</evidence>
<dbReference type="GO" id="GO:0000932">
    <property type="term" value="C:P-body"/>
    <property type="evidence" value="ECO:0007669"/>
    <property type="project" value="UniProtKB-SubCell"/>
</dbReference>
<feature type="compositionally biased region" description="Acidic residues" evidence="7">
    <location>
        <begin position="35"/>
        <end position="46"/>
    </location>
</feature>
<accession>A0AA39WS10</accession>
<feature type="region of interest" description="Disordered" evidence="7">
    <location>
        <begin position="533"/>
        <end position="559"/>
    </location>
</feature>
<proteinExistence type="inferred from homology"/>
<gene>
    <name evidence="9" type="ORF">B0T14DRAFT_496988</name>
</gene>
<feature type="compositionally biased region" description="Low complexity" evidence="7">
    <location>
        <begin position="337"/>
        <end position="355"/>
    </location>
</feature>
<keyword evidence="4" id="KW-0963">Cytoplasm</keyword>
<dbReference type="GO" id="GO:0005634">
    <property type="term" value="C:nucleus"/>
    <property type="evidence" value="ECO:0007669"/>
    <property type="project" value="UniProtKB-SubCell"/>
</dbReference>
<dbReference type="Proteomes" id="UP001175000">
    <property type="component" value="Unassembled WGS sequence"/>
</dbReference>
<comment type="subcellular location">
    <subcellularLocation>
        <location evidence="2">Cytoplasm</location>
        <location evidence="2">P-body</location>
    </subcellularLocation>
    <subcellularLocation>
        <location evidence="1">Nucleus</location>
    </subcellularLocation>
</comment>
<evidence type="ECO:0000256" key="6">
    <source>
        <dbReference type="ARBA" id="ARBA00023242"/>
    </source>
</evidence>
<dbReference type="PANTHER" id="PTHR21551:SF0">
    <property type="entry name" value="PROTEIN ASSOCIATED WITH TOPO II RELATED-1, ISOFORM A"/>
    <property type="match status" value="1"/>
</dbReference>
<dbReference type="InterPro" id="IPR039900">
    <property type="entry name" value="Pat1-like"/>
</dbReference>
<evidence type="ECO:0000313" key="10">
    <source>
        <dbReference type="Proteomes" id="UP001175000"/>
    </source>
</evidence>
<comment type="similarity">
    <text evidence="3">Belongs to the PAT1 family.</text>
</comment>
<feature type="compositionally biased region" description="Polar residues" evidence="7">
    <location>
        <begin position="539"/>
        <end position="550"/>
    </location>
</feature>
<dbReference type="EMBL" id="JAULSU010000004">
    <property type="protein sequence ID" value="KAK0620461.1"/>
    <property type="molecule type" value="Genomic_DNA"/>
</dbReference>